<dbReference type="EC" id="6.3.5.4" evidence="3"/>
<dbReference type="PROSITE" id="PS51278">
    <property type="entry name" value="GATASE_TYPE_2"/>
    <property type="match status" value="1"/>
</dbReference>
<keyword evidence="6 8" id="KW-0315">Glutamine amidotransferase</keyword>
<dbReference type="GO" id="GO:0004066">
    <property type="term" value="F:asparagine synthase (glutamine-hydrolyzing) activity"/>
    <property type="evidence" value="ECO:0007669"/>
    <property type="project" value="UniProtKB-EC"/>
</dbReference>
<dbReference type="PIRSF" id="PIRSF001589">
    <property type="entry name" value="Asn_synthetase_glu-h"/>
    <property type="match status" value="1"/>
</dbReference>
<dbReference type="InterPro" id="IPR001962">
    <property type="entry name" value="Asn_synthase"/>
</dbReference>
<dbReference type="SUPFAM" id="SSF52402">
    <property type="entry name" value="Adenine nucleotide alpha hydrolases-like"/>
    <property type="match status" value="1"/>
</dbReference>
<dbReference type="Gene3D" id="3.60.20.10">
    <property type="entry name" value="Glutamine Phosphoribosylpyrophosphate, subunit 1, domain 1"/>
    <property type="match status" value="1"/>
</dbReference>
<comment type="caution">
    <text evidence="12">The sequence shown here is derived from an EMBL/GenBank/DDBJ whole genome shotgun (WGS) entry which is preliminary data.</text>
</comment>
<dbReference type="PANTHER" id="PTHR43284:SF1">
    <property type="entry name" value="ASPARAGINE SYNTHETASE"/>
    <property type="match status" value="1"/>
</dbReference>
<proteinExistence type="inferred from homology"/>
<dbReference type="Pfam" id="PF00733">
    <property type="entry name" value="Asn_synthase"/>
    <property type="match status" value="1"/>
</dbReference>
<evidence type="ECO:0000256" key="7">
    <source>
        <dbReference type="ARBA" id="ARBA00048741"/>
    </source>
</evidence>
<evidence type="ECO:0000256" key="6">
    <source>
        <dbReference type="ARBA" id="ARBA00022962"/>
    </source>
</evidence>
<dbReference type="InterPro" id="IPR029055">
    <property type="entry name" value="Ntn_hydrolases_N"/>
</dbReference>
<dbReference type="CDD" id="cd00712">
    <property type="entry name" value="AsnB"/>
    <property type="match status" value="1"/>
</dbReference>
<evidence type="ECO:0000256" key="4">
    <source>
        <dbReference type="ARBA" id="ARBA00022741"/>
    </source>
</evidence>
<keyword evidence="4 9" id="KW-0547">Nucleotide-binding</keyword>
<evidence type="ECO:0000256" key="9">
    <source>
        <dbReference type="PIRSR" id="PIRSR001589-2"/>
    </source>
</evidence>
<organism evidence="12 13">
    <name type="scientific">Plebeiibacterium sediminum</name>
    <dbReference type="NCBI Taxonomy" id="2992112"/>
    <lineage>
        <taxon>Bacteria</taxon>
        <taxon>Pseudomonadati</taxon>
        <taxon>Bacteroidota</taxon>
        <taxon>Bacteroidia</taxon>
        <taxon>Marinilabiliales</taxon>
        <taxon>Marinilabiliaceae</taxon>
        <taxon>Plebeiibacterium</taxon>
    </lineage>
</organism>
<dbReference type="GO" id="GO:0005829">
    <property type="term" value="C:cytosol"/>
    <property type="evidence" value="ECO:0007669"/>
    <property type="project" value="TreeGrafter"/>
</dbReference>
<feature type="active site" description="For GATase activity" evidence="8">
    <location>
        <position position="2"/>
    </location>
</feature>
<dbReference type="EMBL" id="JAPDPJ010000011">
    <property type="protein sequence ID" value="MCW3786225.1"/>
    <property type="molecule type" value="Genomic_DNA"/>
</dbReference>
<dbReference type="InterPro" id="IPR006426">
    <property type="entry name" value="Asn_synth_AEB"/>
</dbReference>
<dbReference type="CDD" id="cd01991">
    <property type="entry name" value="Asn_synthase_B_C"/>
    <property type="match status" value="1"/>
</dbReference>
<dbReference type="PANTHER" id="PTHR43284">
    <property type="entry name" value="ASPARAGINE SYNTHETASE (GLUTAMINE-HYDROLYZING)"/>
    <property type="match status" value="1"/>
</dbReference>
<evidence type="ECO:0000256" key="3">
    <source>
        <dbReference type="ARBA" id="ARBA00012737"/>
    </source>
</evidence>
<dbReference type="RefSeq" id="WP_301189791.1">
    <property type="nucleotide sequence ID" value="NZ_JAPDPJ010000011.1"/>
</dbReference>
<keyword evidence="8" id="KW-0061">Asparagine biosynthesis</keyword>
<reference evidence="12" key="1">
    <citation type="submission" date="2022-10" db="EMBL/GenBank/DDBJ databases">
        <authorList>
            <person name="Yu W.X."/>
        </authorList>
    </citation>
    <scope>NUCLEOTIDE SEQUENCE</scope>
    <source>
        <strain evidence="12">AAT</strain>
    </source>
</reference>
<keyword evidence="5 9" id="KW-0067">ATP-binding</keyword>
<feature type="site" description="Important for beta-aspartyl-AMP intermediate formation" evidence="10">
    <location>
        <position position="364"/>
    </location>
</feature>
<evidence type="ECO:0000256" key="10">
    <source>
        <dbReference type="PIRSR" id="PIRSR001589-3"/>
    </source>
</evidence>
<evidence type="ECO:0000259" key="11">
    <source>
        <dbReference type="PROSITE" id="PS51278"/>
    </source>
</evidence>
<dbReference type="NCBIfam" id="TIGR01536">
    <property type="entry name" value="asn_synth_AEB"/>
    <property type="match status" value="1"/>
</dbReference>
<accession>A0AAE3SEB2</accession>
<feature type="binding site" evidence="9">
    <location>
        <position position="288"/>
    </location>
    <ligand>
        <name>ATP</name>
        <dbReference type="ChEBI" id="CHEBI:30616"/>
    </ligand>
</feature>
<sequence length="651" mass="75324">MCGIAGFVPRNFVSNPERTLNAMLTRIQHRGPDECGTYLSDRLCMGNVRLSIVDLASGQQPLSTQDGRYWIAYNGEVFNYLELKRDLEIKGHTFKTNCDTEIVVHMYQEYGSECLQHLNGQFAFSIWDEVKDELFLARDRMGIRPLFYSYQKENFVFGSEIKSIFEFPEINRALNHRGLQQVFTFWTTLTPQTIFEDVYELPPGHYAIFNRDKSLTIHRYWDLKYEKNNSLTIETAKNQFQSLFEDSIKLRMRADVPVAAYLSGGLDSTSTTAFIKKMFPEALNTFSIGFEEQDFDETIFQKEVADHLDTRHHSVIFKNDDVIDLFYDVIWHTEIPVLRSAPFPMYKLSKLVRDNDIKVVITGEGADEMLGGYNVFKEAIIRHFWSKYPDSKIRPMLLKKLYPYLPQLQGAGNSMLKLFFGYKLLETDSPIYSHLLRWNNTSRIANHFSEDLRKTLNGKDIVRKYEESVIEKIKNYSPLSKAQYIESTVFMSGYLLSSQGDRMAMGNSVEGRYPFLDHRIIEFCASLPDDFKLNGLNEKYLLKEVVKNVIPQSVLKRPKQAYRAPIAQALLNNKNGFVDDTLASSAIKSFGVFNEKSIAGLITKMRKTPNISEIDNMALMGILSTQILYKQYIEEFRYLKDEEIRKGVVRN</sequence>
<dbReference type="GO" id="GO:0006529">
    <property type="term" value="P:asparagine biosynthetic process"/>
    <property type="evidence" value="ECO:0007669"/>
    <property type="project" value="UniProtKB-KW"/>
</dbReference>
<protein>
    <recommendedName>
        <fullName evidence="3">asparagine synthase (glutamine-hydrolyzing)</fullName>
        <ecNumber evidence="3">6.3.5.4</ecNumber>
    </recommendedName>
</protein>
<comment type="pathway">
    <text evidence="1">Amino-acid biosynthesis; L-asparagine biosynthesis; L-asparagine from L-aspartate (L-Gln route): step 1/1.</text>
</comment>
<evidence type="ECO:0000256" key="8">
    <source>
        <dbReference type="PIRSR" id="PIRSR001589-1"/>
    </source>
</evidence>
<feature type="domain" description="Glutamine amidotransferase type-2" evidence="11">
    <location>
        <begin position="2"/>
        <end position="212"/>
    </location>
</feature>
<gene>
    <name evidence="12" type="primary">asnB</name>
    <name evidence="12" type="ORF">OM075_07095</name>
</gene>
<dbReference type="Gene3D" id="3.40.50.620">
    <property type="entry name" value="HUPs"/>
    <property type="match status" value="1"/>
</dbReference>
<keyword evidence="12" id="KW-0436">Ligase</keyword>
<dbReference type="InterPro" id="IPR051786">
    <property type="entry name" value="ASN_synthetase/amidase"/>
</dbReference>
<evidence type="ECO:0000256" key="1">
    <source>
        <dbReference type="ARBA" id="ARBA00005187"/>
    </source>
</evidence>
<keyword evidence="8" id="KW-0028">Amino-acid biosynthesis</keyword>
<dbReference type="SUPFAM" id="SSF56235">
    <property type="entry name" value="N-terminal nucleophile aminohydrolases (Ntn hydrolases)"/>
    <property type="match status" value="1"/>
</dbReference>
<feature type="binding site" evidence="9">
    <location>
        <position position="99"/>
    </location>
    <ligand>
        <name>L-glutamine</name>
        <dbReference type="ChEBI" id="CHEBI:58359"/>
    </ligand>
</feature>
<dbReference type="InterPro" id="IPR014729">
    <property type="entry name" value="Rossmann-like_a/b/a_fold"/>
</dbReference>
<evidence type="ECO:0000313" key="12">
    <source>
        <dbReference type="EMBL" id="MCW3786225.1"/>
    </source>
</evidence>
<evidence type="ECO:0000313" key="13">
    <source>
        <dbReference type="Proteomes" id="UP001209229"/>
    </source>
</evidence>
<dbReference type="InterPro" id="IPR017932">
    <property type="entry name" value="GATase_2_dom"/>
</dbReference>
<keyword evidence="13" id="KW-1185">Reference proteome</keyword>
<name>A0AAE3SEB2_9BACT</name>
<evidence type="ECO:0000256" key="5">
    <source>
        <dbReference type="ARBA" id="ARBA00022840"/>
    </source>
</evidence>
<comment type="catalytic activity">
    <reaction evidence="7">
        <text>L-aspartate + L-glutamine + ATP + H2O = L-asparagine + L-glutamate + AMP + diphosphate + H(+)</text>
        <dbReference type="Rhea" id="RHEA:12228"/>
        <dbReference type="ChEBI" id="CHEBI:15377"/>
        <dbReference type="ChEBI" id="CHEBI:15378"/>
        <dbReference type="ChEBI" id="CHEBI:29985"/>
        <dbReference type="ChEBI" id="CHEBI:29991"/>
        <dbReference type="ChEBI" id="CHEBI:30616"/>
        <dbReference type="ChEBI" id="CHEBI:33019"/>
        <dbReference type="ChEBI" id="CHEBI:58048"/>
        <dbReference type="ChEBI" id="CHEBI:58359"/>
        <dbReference type="ChEBI" id="CHEBI:456215"/>
        <dbReference type="EC" id="6.3.5.4"/>
    </reaction>
</comment>
<comment type="similarity">
    <text evidence="2">Belongs to the asparagine synthetase family.</text>
</comment>
<dbReference type="Pfam" id="PF13537">
    <property type="entry name" value="GATase_7"/>
    <property type="match status" value="1"/>
</dbReference>
<evidence type="ECO:0000256" key="2">
    <source>
        <dbReference type="ARBA" id="ARBA00005752"/>
    </source>
</evidence>
<dbReference type="InterPro" id="IPR033738">
    <property type="entry name" value="AsnB_N"/>
</dbReference>
<dbReference type="Proteomes" id="UP001209229">
    <property type="component" value="Unassembled WGS sequence"/>
</dbReference>
<dbReference type="GO" id="GO:0005524">
    <property type="term" value="F:ATP binding"/>
    <property type="evidence" value="ECO:0007669"/>
    <property type="project" value="UniProtKB-KW"/>
</dbReference>
<dbReference type="AlphaFoldDB" id="A0AAE3SEB2"/>